<feature type="compositionally biased region" description="Basic residues" evidence="1">
    <location>
        <begin position="1"/>
        <end position="10"/>
    </location>
</feature>
<proteinExistence type="predicted"/>
<protein>
    <submittedName>
        <fullName evidence="2">Uncharacterized protein</fullName>
    </submittedName>
</protein>
<organism evidence="2 3">
    <name type="scientific">Candidatus Jettenia ecosi</name>
    <dbReference type="NCBI Taxonomy" id="2494326"/>
    <lineage>
        <taxon>Bacteria</taxon>
        <taxon>Pseudomonadati</taxon>
        <taxon>Planctomycetota</taxon>
        <taxon>Candidatus Brocadiia</taxon>
        <taxon>Candidatus Brocadiales</taxon>
        <taxon>Candidatus Brocadiaceae</taxon>
        <taxon>Candidatus Jettenia</taxon>
    </lineage>
</organism>
<evidence type="ECO:0000256" key="1">
    <source>
        <dbReference type="SAM" id="MobiDB-lite"/>
    </source>
</evidence>
<sequence>MPMKKLTKKAKASDILVKDKQPSQEARLPKILTKASAAYVKARKNGKSIKDAYKIAGFKGNLNGNAPYEVERRFRNHIQSESSTSEDILLSVKEIAWGVLNSRQNTKLTKLEEFCLKITCDMAKKKGMRNVNNYVCDLSSIEANEFDLPDKEQAG</sequence>
<evidence type="ECO:0000313" key="3">
    <source>
        <dbReference type="Proteomes" id="UP000319783"/>
    </source>
</evidence>
<feature type="region of interest" description="Disordered" evidence="1">
    <location>
        <begin position="1"/>
        <end position="21"/>
    </location>
</feature>
<dbReference type="AlphaFoldDB" id="A0A533QGP6"/>
<gene>
    <name evidence="2" type="ORF">JETT_1858</name>
</gene>
<name>A0A533QGP6_9BACT</name>
<dbReference type="EMBL" id="SULG01000034">
    <property type="protein sequence ID" value="TLD41841.1"/>
    <property type="molecule type" value="Genomic_DNA"/>
</dbReference>
<dbReference type="Proteomes" id="UP000319783">
    <property type="component" value="Unassembled WGS sequence"/>
</dbReference>
<reference evidence="2 3" key="1">
    <citation type="submission" date="2019-04" db="EMBL/GenBank/DDBJ databases">
        <title>Genome of a novel bacterium Candidatus Jettenia ecosi reconstructed from metagenome of an anammox bioreactor.</title>
        <authorList>
            <person name="Mardanov A.V."/>
            <person name="Beletsky A.V."/>
            <person name="Ravin N.V."/>
            <person name="Botchkova E.A."/>
            <person name="Litti Y.V."/>
            <person name="Nozhevnikova A.N."/>
        </authorList>
    </citation>
    <scope>NUCLEOTIDE SEQUENCE [LARGE SCALE GENOMIC DNA]</scope>
    <source>
        <strain evidence="2">J2</strain>
    </source>
</reference>
<evidence type="ECO:0000313" key="2">
    <source>
        <dbReference type="EMBL" id="TLD41841.1"/>
    </source>
</evidence>
<comment type="caution">
    <text evidence="2">The sequence shown here is derived from an EMBL/GenBank/DDBJ whole genome shotgun (WGS) entry which is preliminary data.</text>
</comment>
<accession>A0A533QGP6</accession>